<dbReference type="Gene3D" id="3.50.50.60">
    <property type="entry name" value="FAD/NAD(P)-binding domain"/>
    <property type="match status" value="1"/>
</dbReference>
<dbReference type="Proteomes" id="UP001631957">
    <property type="component" value="Unassembled WGS sequence"/>
</dbReference>
<dbReference type="PANTHER" id="PTHR43539:SF78">
    <property type="entry name" value="FLAVIN-CONTAINING MONOOXYGENASE"/>
    <property type="match status" value="1"/>
</dbReference>
<evidence type="ECO:0000256" key="1">
    <source>
        <dbReference type="ARBA" id="ARBA00023002"/>
    </source>
</evidence>
<evidence type="ECO:0000313" key="3">
    <source>
        <dbReference type="Proteomes" id="UP001631957"/>
    </source>
</evidence>
<keyword evidence="3" id="KW-1185">Reference proteome</keyword>
<dbReference type="Pfam" id="PF13738">
    <property type="entry name" value="Pyr_redox_3"/>
    <property type="match status" value="1"/>
</dbReference>
<dbReference type="SUPFAM" id="SSF51905">
    <property type="entry name" value="FAD/NAD(P)-binding domain"/>
    <property type="match status" value="2"/>
</dbReference>
<proteinExistence type="predicted"/>
<reference evidence="2 3" key="1">
    <citation type="submission" date="2024-12" db="EMBL/GenBank/DDBJ databases">
        <title>Forecasting of Potato common scab and diversities of Pathogenic streptomyces spp. in china.</title>
        <authorList>
            <person name="Handique U."/>
            <person name="Wu J."/>
        </authorList>
    </citation>
    <scope>NUCLEOTIDE SEQUENCE [LARGE SCALE GENOMIC DNA]</scope>
    <source>
        <strain evidence="2 3">ZRIMU1530</strain>
    </source>
</reference>
<keyword evidence="1" id="KW-0560">Oxidoreductase</keyword>
<dbReference type="PRINTS" id="PR00370">
    <property type="entry name" value="FMOXYGENASE"/>
</dbReference>
<name>A0ABW9HV92_9ACTN</name>
<sequence>MNTRTSTPATGTRSASVVVIGGGQSGLSAGHHLKRRGFTSALTDPGGERTFVVLDAEPAPGGAWRHRWESLRMNTVNGIFDLPDFPQPPVDPEEPSRTAIPRYFAGFEEAMALPVLRPVTVTAVRPLDDLPDGELAVESSAGTWTTRAVINATGTWTNPVLPHYPGQETFTGVQLHTRDYVSAERFAGQRVAVVGGGISALQQLEEISRVATTLWYTRREPFFRDGGFDPEVEGREIISKVAADVEAGRPTGSVVSYTGLAWTSYALAAKARGALERRPMFTAVEPHGVREADGSFTTVDTILWATGFKAALAHLDPLRLRNASGGITMLGTQPAREPRVHLVGFGPSQSTVGSNRAGRQAVTALLRQWRTAPQKAGVPS</sequence>
<evidence type="ECO:0000313" key="2">
    <source>
        <dbReference type="EMBL" id="MFM9612024.1"/>
    </source>
</evidence>
<dbReference type="InterPro" id="IPR000960">
    <property type="entry name" value="Flavin_mOase"/>
</dbReference>
<comment type="caution">
    <text evidence="2">The sequence shown here is derived from an EMBL/GenBank/DDBJ whole genome shotgun (WGS) entry which is preliminary data.</text>
</comment>
<dbReference type="InterPro" id="IPR036188">
    <property type="entry name" value="FAD/NAD-bd_sf"/>
</dbReference>
<dbReference type="InterPro" id="IPR050982">
    <property type="entry name" value="Auxin_biosynth/cation_transpt"/>
</dbReference>
<gene>
    <name evidence="2" type="ORF">ACKI18_25330</name>
</gene>
<protein>
    <submittedName>
        <fullName evidence="2">NAD(P)-binding domain-containing protein</fullName>
    </submittedName>
</protein>
<accession>A0ABW9HV92</accession>
<dbReference type="RefSeq" id="WP_409122543.1">
    <property type="nucleotide sequence ID" value="NZ_JBJVNI010000013.1"/>
</dbReference>
<organism evidence="2 3">
    <name type="scientific">Streptomyces niveiscabiei</name>
    <dbReference type="NCBI Taxonomy" id="164115"/>
    <lineage>
        <taxon>Bacteria</taxon>
        <taxon>Bacillati</taxon>
        <taxon>Actinomycetota</taxon>
        <taxon>Actinomycetes</taxon>
        <taxon>Kitasatosporales</taxon>
        <taxon>Streptomycetaceae</taxon>
        <taxon>Streptomyces</taxon>
    </lineage>
</organism>
<dbReference type="PANTHER" id="PTHR43539">
    <property type="entry name" value="FLAVIN-BINDING MONOOXYGENASE-LIKE PROTEIN (AFU_ORTHOLOGUE AFUA_4G09220)"/>
    <property type="match status" value="1"/>
</dbReference>
<dbReference type="EMBL" id="JBJVNI010000013">
    <property type="protein sequence ID" value="MFM9612024.1"/>
    <property type="molecule type" value="Genomic_DNA"/>
</dbReference>